<dbReference type="RefSeq" id="WP_146850557.1">
    <property type="nucleotide sequence ID" value="NZ_BKAG01000013.1"/>
</dbReference>
<dbReference type="Proteomes" id="UP000321577">
    <property type="component" value="Unassembled WGS sequence"/>
</dbReference>
<dbReference type="Pfam" id="PF02734">
    <property type="entry name" value="Dak2"/>
    <property type="match status" value="1"/>
</dbReference>
<dbReference type="FunFam" id="1.25.40.340:FF:000002">
    <property type="entry name" value="Dihydroxyacetone kinase, L subunit"/>
    <property type="match status" value="1"/>
</dbReference>
<dbReference type="AlphaFoldDB" id="A0A512M8C5"/>
<proteinExistence type="predicted"/>
<dbReference type="InterPro" id="IPR036117">
    <property type="entry name" value="DhaL_dom_sf"/>
</dbReference>
<evidence type="ECO:0000313" key="4">
    <source>
        <dbReference type="EMBL" id="GEP42979.1"/>
    </source>
</evidence>
<evidence type="ECO:0000256" key="2">
    <source>
        <dbReference type="ARBA" id="ARBA00022777"/>
    </source>
</evidence>
<keyword evidence="1" id="KW-0808">Transferase</keyword>
<feature type="domain" description="DhaL" evidence="3">
    <location>
        <begin position="9"/>
        <end position="207"/>
    </location>
</feature>
<dbReference type="InterPro" id="IPR050861">
    <property type="entry name" value="Dihydroxyacetone_Kinase"/>
</dbReference>
<dbReference type="NCBIfam" id="TIGR02365">
    <property type="entry name" value="dha_L_ycgS"/>
    <property type="match status" value="1"/>
</dbReference>
<name>A0A512M8C5_9BACT</name>
<dbReference type="InterPro" id="IPR012737">
    <property type="entry name" value="DhaK_L_YcgS"/>
</dbReference>
<evidence type="ECO:0000259" key="3">
    <source>
        <dbReference type="PROSITE" id="PS51480"/>
    </source>
</evidence>
<protein>
    <submittedName>
        <fullName evidence="4">Dihydroxyacetone kinase subunit L</fullName>
    </submittedName>
</protein>
<dbReference type="PANTHER" id="PTHR28629">
    <property type="entry name" value="TRIOKINASE/FMN CYCLASE"/>
    <property type="match status" value="1"/>
</dbReference>
<dbReference type="OrthoDB" id="9800291at2"/>
<dbReference type="SUPFAM" id="SSF101473">
    <property type="entry name" value="DhaL-like"/>
    <property type="match status" value="1"/>
</dbReference>
<dbReference type="SMART" id="SM01120">
    <property type="entry name" value="Dak2"/>
    <property type="match status" value="1"/>
</dbReference>
<dbReference type="PANTHER" id="PTHR28629:SF4">
    <property type="entry name" value="TRIOKINASE_FMN CYCLASE"/>
    <property type="match status" value="1"/>
</dbReference>
<dbReference type="GO" id="GO:0004371">
    <property type="term" value="F:glycerone kinase activity"/>
    <property type="evidence" value="ECO:0007669"/>
    <property type="project" value="InterPro"/>
</dbReference>
<dbReference type="GO" id="GO:0005829">
    <property type="term" value="C:cytosol"/>
    <property type="evidence" value="ECO:0007669"/>
    <property type="project" value="TreeGrafter"/>
</dbReference>
<reference evidence="4 5" key="1">
    <citation type="submission" date="2019-07" db="EMBL/GenBank/DDBJ databases">
        <title>Whole genome shotgun sequence of Brevifollis gellanilyticus NBRC 108608.</title>
        <authorList>
            <person name="Hosoyama A."/>
            <person name="Uohara A."/>
            <person name="Ohji S."/>
            <person name="Ichikawa N."/>
        </authorList>
    </citation>
    <scope>NUCLEOTIDE SEQUENCE [LARGE SCALE GENOMIC DNA]</scope>
    <source>
        <strain evidence="4 5">NBRC 108608</strain>
    </source>
</reference>
<gene>
    <name evidence="4" type="ORF">BGE01nite_22700</name>
</gene>
<dbReference type="Gene3D" id="1.25.40.340">
    <property type="match status" value="1"/>
</dbReference>
<comment type="caution">
    <text evidence="4">The sequence shown here is derived from an EMBL/GenBank/DDBJ whole genome shotgun (WGS) entry which is preliminary data.</text>
</comment>
<dbReference type="GO" id="GO:0019563">
    <property type="term" value="P:glycerol catabolic process"/>
    <property type="evidence" value="ECO:0007669"/>
    <property type="project" value="TreeGrafter"/>
</dbReference>
<dbReference type="PROSITE" id="PS51480">
    <property type="entry name" value="DHAL"/>
    <property type="match status" value="1"/>
</dbReference>
<dbReference type="InterPro" id="IPR004007">
    <property type="entry name" value="DhaL_dom"/>
</dbReference>
<evidence type="ECO:0000313" key="5">
    <source>
        <dbReference type="Proteomes" id="UP000321577"/>
    </source>
</evidence>
<keyword evidence="5" id="KW-1185">Reference proteome</keyword>
<evidence type="ECO:0000256" key="1">
    <source>
        <dbReference type="ARBA" id="ARBA00022679"/>
    </source>
</evidence>
<accession>A0A512M8C5</accession>
<dbReference type="EMBL" id="BKAG01000013">
    <property type="protein sequence ID" value="GEP42979.1"/>
    <property type="molecule type" value="Genomic_DNA"/>
</dbReference>
<keyword evidence="2 4" id="KW-0418">Kinase</keyword>
<sequence length="211" mass="21397">MPKTSLSKDDVKAMLLLACDRVIAAEPQLSEADRNLGDGDHGLGMQRGMTAAKEKLEAGEVESVEKAFVSVGTAMMSSMGGASGAIFGTFFRNGGKALAGTESFDAAALATFLQAGVEGVKQRGGAAVGDKTVVDVMQPAAEKAATVTALSLPEAIMAVNTASLDGLEASKSMIAKFGRAKTLGEGCLGFPDAGGLSVTVIIGAFVDYITV</sequence>
<organism evidence="4 5">
    <name type="scientific">Brevifollis gellanilyticus</name>
    <dbReference type="NCBI Taxonomy" id="748831"/>
    <lineage>
        <taxon>Bacteria</taxon>
        <taxon>Pseudomonadati</taxon>
        <taxon>Verrucomicrobiota</taxon>
        <taxon>Verrucomicrobiia</taxon>
        <taxon>Verrucomicrobiales</taxon>
        <taxon>Verrucomicrobiaceae</taxon>
    </lineage>
</organism>